<evidence type="ECO:0000313" key="3">
    <source>
        <dbReference type="Proteomes" id="UP000283383"/>
    </source>
</evidence>
<keyword evidence="3" id="KW-1185">Reference proteome</keyword>
<comment type="caution">
    <text evidence="2">The sequence shown here is derived from an EMBL/GenBank/DDBJ whole genome shotgun (WGS) entry which is preliminary data.</text>
</comment>
<sequence length="247" mass="27102">MVVDLEKKEIQHAPVASKNNNKSSCEEKHKMKEITLEVLDTFLKRIESDSKKAVFRPSIPFLKDVTETLDAVWALRRLGDEPAQRNTSLEDRMLSFETAVKKSLGLRPQEPVNTIATVADSKPSHASALSQGISKSAAPPTRDKKRGVSTTLDPKNRIQKPANNAGRAQPLAETLNRSVEKVITAAEEDAVSQDTQAVASSFEQPSGLTMEIDAESEDESTIEDFPPLPKIPSLKRSSESQDTVVDI</sequence>
<gene>
    <name evidence="2" type="ORF">GcM3_060007</name>
</gene>
<accession>A0A420IWI4</accession>
<proteinExistence type="predicted"/>
<organism evidence="2 3">
    <name type="scientific">Golovinomyces cichoracearum</name>
    <dbReference type="NCBI Taxonomy" id="62708"/>
    <lineage>
        <taxon>Eukaryota</taxon>
        <taxon>Fungi</taxon>
        <taxon>Dikarya</taxon>
        <taxon>Ascomycota</taxon>
        <taxon>Pezizomycotina</taxon>
        <taxon>Leotiomycetes</taxon>
        <taxon>Erysiphales</taxon>
        <taxon>Erysiphaceae</taxon>
        <taxon>Golovinomyces</taxon>
    </lineage>
</organism>
<evidence type="ECO:0000313" key="2">
    <source>
        <dbReference type="EMBL" id="RKF78911.1"/>
    </source>
</evidence>
<feature type="region of interest" description="Disordered" evidence="1">
    <location>
        <begin position="1"/>
        <end position="28"/>
    </location>
</feature>
<feature type="region of interest" description="Disordered" evidence="1">
    <location>
        <begin position="189"/>
        <end position="247"/>
    </location>
</feature>
<feature type="compositionally biased region" description="Acidic residues" evidence="1">
    <location>
        <begin position="212"/>
        <end position="222"/>
    </location>
</feature>
<protein>
    <submittedName>
        <fullName evidence="2">Putative effector protein</fullName>
    </submittedName>
</protein>
<feature type="compositionally biased region" description="Polar residues" evidence="1">
    <location>
        <begin position="192"/>
        <end position="207"/>
    </location>
</feature>
<feature type="compositionally biased region" description="Basic and acidic residues" evidence="1">
    <location>
        <begin position="1"/>
        <end position="11"/>
    </location>
</feature>
<dbReference type="Proteomes" id="UP000283383">
    <property type="component" value="Unassembled WGS sequence"/>
</dbReference>
<name>A0A420IWI4_9PEZI</name>
<feature type="non-terminal residue" evidence="2">
    <location>
        <position position="247"/>
    </location>
</feature>
<feature type="region of interest" description="Disordered" evidence="1">
    <location>
        <begin position="120"/>
        <end position="169"/>
    </location>
</feature>
<evidence type="ECO:0000256" key="1">
    <source>
        <dbReference type="SAM" id="MobiDB-lite"/>
    </source>
</evidence>
<reference evidence="2 3" key="1">
    <citation type="journal article" date="2018" name="BMC Genomics">
        <title>Comparative genome analyses reveal sequence features reflecting distinct modes of host-adaptation between dicot and monocot powdery mildew.</title>
        <authorList>
            <person name="Wu Y."/>
            <person name="Ma X."/>
            <person name="Pan Z."/>
            <person name="Kale S.D."/>
            <person name="Song Y."/>
            <person name="King H."/>
            <person name="Zhang Q."/>
            <person name="Presley C."/>
            <person name="Deng X."/>
            <person name="Wei C.I."/>
            <person name="Xiao S."/>
        </authorList>
    </citation>
    <scope>NUCLEOTIDE SEQUENCE [LARGE SCALE GENOMIC DNA]</scope>
    <source>
        <strain evidence="2">UMSG3</strain>
    </source>
</reference>
<dbReference type="EMBL" id="MCBQ01006019">
    <property type="protein sequence ID" value="RKF78911.1"/>
    <property type="molecule type" value="Genomic_DNA"/>
</dbReference>
<dbReference type="AlphaFoldDB" id="A0A420IWI4"/>